<evidence type="ECO:0000313" key="10">
    <source>
        <dbReference type="EMBL" id="GAI59146.1"/>
    </source>
</evidence>
<evidence type="ECO:0000256" key="7">
    <source>
        <dbReference type="ARBA" id="ARBA00023170"/>
    </source>
</evidence>
<reference evidence="10" key="1">
    <citation type="journal article" date="2014" name="Front. Microbiol.">
        <title>High frequency of phylogenetically diverse reductive dehalogenase-homologous genes in deep subseafloor sedimentary metagenomes.</title>
        <authorList>
            <person name="Kawai M."/>
            <person name="Futagami T."/>
            <person name="Toyoda A."/>
            <person name="Takaki Y."/>
            <person name="Nishi S."/>
            <person name="Hori S."/>
            <person name="Arai W."/>
            <person name="Tsubouchi T."/>
            <person name="Morono Y."/>
            <person name="Uchiyama I."/>
            <person name="Ito T."/>
            <person name="Fujiyama A."/>
            <person name="Inagaki F."/>
            <person name="Takami H."/>
        </authorList>
    </citation>
    <scope>NUCLEOTIDE SEQUENCE</scope>
    <source>
        <strain evidence="10">Expedition CK06-06</strain>
    </source>
</reference>
<dbReference type="PANTHER" id="PTHR30069">
    <property type="entry name" value="TONB-DEPENDENT OUTER MEMBRANE RECEPTOR"/>
    <property type="match status" value="1"/>
</dbReference>
<dbReference type="SUPFAM" id="SSF56935">
    <property type="entry name" value="Porins"/>
    <property type="match status" value="1"/>
</dbReference>
<feature type="non-terminal residue" evidence="10">
    <location>
        <position position="308"/>
    </location>
</feature>
<name>X1QWG6_9ZZZZ</name>
<dbReference type="PANTHER" id="PTHR30069:SF29">
    <property type="entry name" value="HEMOGLOBIN AND HEMOGLOBIN-HAPTOGLOBIN-BINDING PROTEIN 1-RELATED"/>
    <property type="match status" value="1"/>
</dbReference>
<evidence type="ECO:0000256" key="3">
    <source>
        <dbReference type="ARBA" id="ARBA00022692"/>
    </source>
</evidence>
<dbReference type="GO" id="GO:0044718">
    <property type="term" value="P:siderophore transmembrane transport"/>
    <property type="evidence" value="ECO:0007669"/>
    <property type="project" value="TreeGrafter"/>
</dbReference>
<organism evidence="10">
    <name type="scientific">marine sediment metagenome</name>
    <dbReference type="NCBI Taxonomy" id="412755"/>
    <lineage>
        <taxon>unclassified sequences</taxon>
        <taxon>metagenomes</taxon>
        <taxon>ecological metagenomes</taxon>
    </lineage>
</organism>
<dbReference type="AlphaFoldDB" id="X1QWG6"/>
<dbReference type="GO" id="GO:0009279">
    <property type="term" value="C:cell outer membrane"/>
    <property type="evidence" value="ECO:0007669"/>
    <property type="project" value="UniProtKB-SubCell"/>
</dbReference>
<evidence type="ECO:0000256" key="1">
    <source>
        <dbReference type="ARBA" id="ARBA00004571"/>
    </source>
</evidence>
<evidence type="ECO:0000259" key="9">
    <source>
        <dbReference type="Pfam" id="PF00593"/>
    </source>
</evidence>
<evidence type="ECO:0000256" key="8">
    <source>
        <dbReference type="ARBA" id="ARBA00023237"/>
    </source>
</evidence>
<dbReference type="Gene3D" id="2.40.170.20">
    <property type="entry name" value="TonB-dependent receptor, beta-barrel domain"/>
    <property type="match status" value="1"/>
</dbReference>
<dbReference type="PROSITE" id="PS52016">
    <property type="entry name" value="TONB_DEPENDENT_REC_3"/>
    <property type="match status" value="1"/>
</dbReference>
<feature type="domain" description="TonB-dependent receptor-like beta-barrel" evidence="9">
    <location>
        <begin position="5"/>
        <end position="301"/>
    </location>
</feature>
<dbReference type="InterPro" id="IPR000531">
    <property type="entry name" value="Beta-barrel_TonB"/>
</dbReference>
<keyword evidence="7" id="KW-0675">Receptor</keyword>
<evidence type="ECO:0000256" key="5">
    <source>
        <dbReference type="ARBA" id="ARBA00023077"/>
    </source>
</evidence>
<keyword evidence="6" id="KW-0472">Membrane</keyword>
<dbReference type="InterPro" id="IPR039426">
    <property type="entry name" value="TonB-dep_rcpt-like"/>
</dbReference>
<evidence type="ECO:0000256" key="4">
    <source>
        <dbReference type="ARBA" id="ARBA00022729"/>
    </source>
</evidence>
<accession>X1QWG6</accession>
<dbReference type="InterPro" id="IPR036942">
    <property type="entry name" value="Beta-barrel_TonB_sf"/>
</dbReference>
<comment type="subcellular location">
    <subcellularLocation>
        <location evidence="1">Cell outer membrane</location>
        <topology evidence="1">Multi-pass membrane protein</topology>
    </subcellularLocation>
</comment>
<sequence>YESELSYNKEFKENSDLNISLAYVNHNRSATNDSYLVDYMDTHNDSVPDLRNMRPYLANENSLTATLTYGIQFKTHHLLMGVQSYLNRLEESGMYVVVDASSVYEGESYKSVSNKSANEFGVFVQDEWSISNKLTVVPGIRFDIHHSEEEYKADRQVFETSLFPKTKFNENSVSPRIAVKYEISNRITIRANAGTGFRAPYGFSEDLHLCSGSPRVWKSSNLRPETSVSFNLSADYYGSKVKISANLFRTDLKDKIAFTDADASVAALGYDYQWDNVDDAFVQGIEVSLMANLMKYLDLGLDFTLNQG</sequence>
<dbReference type="EMBL" id="BARW01003952">
    <property type="protein sequence ID" value="GAI59146.1"/>
    <property type="molecule type" value="Genomic_DNA"/>
</dbReference>
<evidence type="ECO:0000256" key="6">
    <source>
        <dbReference type="ARBA" id="ARBA00023136"/>
    </source>
</evidence>
<keyword evidence="5" id="KW-0798">TonB box</keyword>
<evidence type="ECO:0000256" key="2">
    <source>
        <dbReference type="ARBA" id="ARBA00022448"/>
    </source>
</evidence>
<proteinExistence type="predicted"/>
<comment type="caution">
    <text evidence="10">The sequence shown here is derived from an EMBL/GenBank/DDBJ whole genome shotgun (WGS) entry which is preliminary data.</text>
</comment>
<keyword evidence="8" id="KW-0998">Cell outer membrane</keyword>
<gene>
    <name evidence="10" type="ORF">S12H4_09641</name>
</gene>
<keyword evidence="2" id="KW-0813">Transport</keyword>
<keyword evidence="4" id="KW-0732">Signal</keyword>
<protein>
    <recommendedName>
        <fullName evidence="9">TonB-dependent receptor-like beta-barrel domain-containing protein</fullName>
    </recommendedName>
</protein>
<keyword evidence="3" id="KW-0812">Transmembrane</keyword>
<dbReference type="Pfam" id="PF00593">
    <property type="entry name" value="TonB_dep_Rec_b-barrel"/>
    <property type="match status" value="1"/>
</dbReference>
<feature type="non-terminal residue" evidence="10">
    <location>
        <position position="1"/>
    </location>
</feature>
<dbReference type="GO" id="GO:0015344">
    <property type="term" value="F:siderophore uptake transmembrane transporter activity"/>
    <property type="evidence" value="ECO:0007669"/>
    <property type="project" value="TreeGrafter"/>
</dbReference>